<dbReference type="AlphaFoldDB" id="A0A1J6J037"/>
<name>A0A1J6J037_NICAT</name>
<reference evidence="1" key="1">
    <citation type="submission" date="2016-11" db="EMBL/GenBank/DDBJ databases">
        <title>The genome of Nicotiana attenuata.</title>
        <authorList>
            <person name="Xu S."/>
            <person name="Brockmoeller T."/>
            <person name="Gaquerel E."/>
            <person name="Navarro A."/>
            <person name="Kuhl H."/>
            <person name="Gase K."/>
            <person name="Ling Z."/>
            <person name="Zhou W."/>
            <person name="Kreitzer C."/>
            <person name="Stanke M."/>
            <person name="Tang H."/>
            <person name="Lyons E."/>
            <person name="Pandey P."/>
            <person name="Pandey S.P."/>
            <person name="Timmermann B."/>
            <person name="Baldwin I.T."/>
        </authorList>
    </citation>
    <scope>NUCLEOTIDE SEQUENCE [LARGE SCALE GENOMIC DNA]</scope>
    <source>
        <strain evidence="1">UT</strain>
    </source>
</reference>
<evidence type="ECO:0000313" key="1">
    <source>
        <dbReference type="EMBL" id="OIT00673.1"/>
    </source>
</evidence>
<dbReference type="EMBL" id="MJEQ01037189">
    <property type="protein sequence ID" value="OIT00673.1"/>
    <property type="molecule type" value="Genomic_DNA"/>
</dbReference>
<comment type="caution">
    <text evidence="1">The sequence shown here is derived from an EMBL/GenBank/DDBJ whole genome shotgun (WGS) entry which is preliminary data.</text>
</comment>
<dbReference type="Proteomes" id="UP000187609">
    <property type="component" value="Unassembled WGS sequence"/>
</dbReference>
<evidence type="ECO:0000313" key="2">
    <source>
        <dbReference type="Proteomes" id="UP000187609"/>
    </source>
</evidence>
<sequence>MKFREARAYFDSINEEICQSEERFCVVETLLVHEILRSRGIFRFNQRRFSNEILYGVFPTPGYFFQIKLKTRTCVQIQINYCISVVPDDAKLVIL</sequence>
<dbReference type="Gramene" id="OIT00673">
    <property type="protein sequence ID" value="OIT00673"/>
    <property type="gene ID" value="A4A49_33237"/>
</dbReference>
<accession>A0A1J6J037</accession>
<organism evidence="1 2">
    <name type="scientific">Nicotiana attenuata</name>
    <name type="common">Coyote tobacco</name>
    <dbReference type="NCBI Taxonomy" id="49451"/>
    <lineage>
        <taxon>Eukaryota</taxon>
        <taxon>Viridiplantae</taxon>
        <taxon>Streptophyta</taxon>
        <taxon>Embryophyta</taxon>
        <taxon>Tracheophyta</taxon>
        <taxon>Spermatophyta</taxon>
        <taxon>Magnoliopsida</taxon>
        <taxon>eudicotyledons</taxon>
        <taxon>Gunneridae</taxon>
        <taxon>Pentapetalae</taxon>
        <taxon>asterids</taxon>
        <taxon>lamiids</taxon>
        <taxon>Solanales</taxon>
        <taxon>Solanaceae</taxon>
        <taxon>Nicotianoideae</taxon>
        <taxon>Nicotianeae</taxon>
        <taxon>Nicotiana</taxon>
    </lineage>
</organism>
<keyword evidence="2" id="KW-1185">Reference proteome</keyword>
<protein>
    <submittedName>
        <fullName evidence="1">Uncharacterized protein</fullName>
    </submittedName>
</protein>
<proteinExistence type="predicted"/>
<gene>
    <name evidence="1" type="ORF">A4A49_33237</name>
</gene>